<dbReference type="SMART" id="SM00388">
    <property type="entry name" value="HisKA"/>
    <property type="match status" value="1"/>
</dbReference>
<dbReference type="Pfam" id="PF08447">
    <property type="entry name" value="PAS_3"/>
    <property type="match status" value="1"/>
</dbReference>
<feature type="domain" description="Histidine kinase" evidence="8">
    <location>
        <begin position="316"/>
        <end position="537"/>
    </location>
</feature>
<dbReference type="InterPro" id="IPR036890">
    <property type="entry name" value="HATPase_C_sf"/>
</dbReference>
<keyword evidence="3 7" id="KW-0597">Phosphoprotein</keyword>
<dbReference type="EC" id="2.7.13.3" evidence="2"/>
<dbReference type="RefSeq" id="WP_068378494.1">
    <property type="nucleotide sequence ID" value="NZ_LSNE01000007.1"/>
</dbReference>
<evidence type="ECO:0000256" key="1">
    <source>
        <dbReference type="ARBA" id="ARBA00000085"/>
    </source>
</evidence>
<sequence length="683" mass="76226">MLNLKPLYQITSDSQLSFDQKMHALLQLGLQYFQLDIAIISEIKDDDYIVYHAISPDNSLLIGTIFPINDTYCVHTLANDEAVSFHHAGTSHIAQHPCYLNFGLESYIGAPILVEGKRFGTINFSSSQARAEPFNQDEHDFIELLSHWTGNEIARNEKLTLLQAQQKKMAQQQKSLEQMGQLAGVGAWEVDLINNKIYWSEVTRQIHEVDTDYLPEMESGINFYKAGENRERITSLVNKAIEQGGHFSGEFEIVTAKGKAKWVASKGLAELENGQCVRLIGAFQDITSQVYYREQLEKRHEELSLALESRSLFLANMSHEIRTPINGVLGMLQILEASSLNQEQQHFLTLAKDSANSLLGIISDILDFTKIDSGKLTLEKHPFNLNQLLNNCIDIFKPRAQDKSISLIKEFAATQNIIALADPTRLRQICSNLVSNALKFTHQGRVTVTSHIHLLQDDKAIITITVADTGIGIANEHLAHLFSPFSQADDSTTRKFGGTGLGLSIIKNLCQLMNGDVNVESTPNKGSTFEAMIEVELQTGEQANIADIELANDKTKLEHLRVLVVEDNEINQIVVGEMLKQQQIEFDVVGDGLQALAKLKQEAQNNRFYSLIFMDCQMPNMDGYQATEVIRKLPPPLATIPIIALTANAMSGEKEKCIASGMNDYLSKPIEQKLLNAILEKFA</sequence>
<dbReference type="CDD" id="cd17546">
    <property type="entry name" value="REC_hyHK_CKI1_RcsC-like"/>
    <property type="match status" value="1"/>
</dbReference>
<organism evidence="11 12">
    <name type="scientific">Paraglaciecola hydrolytica</name>
    <dbReference type="NCBI Taxonomy" id="1799789"/>
    <lineage>
        <taxon>Bacteria</taxon>
        <taxon>Pseudomonadati</taxon>
        <taxon>Pseudomonadota</taxon>
        <taxon>Gammaproteobacteria</taxon>
        <taxon>Alteromonadales</taxon>
        <taxon>Alteromonadaceae</taxon>
        <taxon>Paraglaciecola</taxon>
    </lineage>
</organism>
<dbReference type="PROSITE" id="PS50109">
    <property type="entry name" value="HIS_KIN"/>
    <property type="match status" value="1"/>
</dbReference>
<comment type="caution">
    <text evidence="11">The sequence shown here is derived from an EMBL/GenBank/DDBJ whole genome shotgun (WGS) entry which is preliminary data.</text>
</comment>
<dbReference type="Gene3D" id="3.30.565.10">
    <property type="entry name" value="Histidine kinase-like ATPase, C-terminal domain"/>
    <property type="match status" value="1"/>
</dbReference>
<dbReference type="Gene3D" id="3.40.50.2300">
    <property type="match status" value="1"/>
</dbReference>
<dbReference type="PANTHER" id="PTHR45339">
    <property type="entry name" value="HYBRID SIGNAL TRANSDUCTION HISTIDINE KINASE J"/>
    <property type="match status" value="1"/>
</dbReference>
<dbReference type="InterPro" id="IPR029016">
    <property type="entry name" value="GAF-like_dom_sf"/>
</dbReference>
<keyword evidence="4" id="KW-0808">Transferase</keyword>
<dbReference type="InterPro" id="IPR005467">
    <property type="entry name" value="His_kinase_dom"/>
</dbReference>
<gene>
    <name evidence="11" type="ORF">AX660_18305</name>
</gene>
<evidence type="ECO:0000313" key="12">
    <source>
        <dbReference type="Proteomes" id="UP000070299"/>
    </source>
</evidence>
<evidence type="ECO:0000256" key="5">
    <source>
        <dbReference type="ARBA" id="ARBA00022777"/>
    </source>
</evidence>
<dbReference type="FunFam" id="3.30.565.10:FF:000010">
    <property type="entry name" value="Sensor histidine kinase RcsC"/>
    <property type="match status" value="1"/>
</dbReference>
<protein>
    <recommendedName>
        <fullName evidence="2">histidine kinase</fullName>
        <ecNumber evidence="2">2.7.13.3</ecNumber>
    </recommendedName>
</protein>
<dbReference type="InterPro" id="IPR011006">
    <property type="entry name" value="CheY-like_superfamily"/>
</dbReference>
<dbReference type="OrthoDB" id="9810730at2"/>
<dbReference type="CDD" id="cd16922">
    <property type="entry name" value="HATPase_EvgS-ArcB-TorS-like"/>
    <property type="match status" value="1"/>
</dbReference>
<evidence type="ECO:0000259" key="10">
    <source>
        <dbReference type="PROSITE" id="PS50113"/>
    </source>
</evidence>
<dbReference type="InterPro" id="IPR001789">
    <property type="entry name" value="Sig_transdc_resp-reg_receiver"/>
</dbReference>
<name>A0A135ZZB6_9ALTE</name>
<feature type="modified residue" description="4-aspartylphosphate" evidence="7">
    <location>
        <position position="615"/>
    </location>
</feature>
<dbReference type="Gene3D" id="1.10.287.130">
    <property type="match status" value="1"/>
</dbReference>
<reference evidence="12" key="1">
    <citation type="submission" date="2016-02" db="EMBL/GenBank/DDBJ databases">
        <authorList>
            <person name="Schultz-Johansen M."/>
            <person name="Glaring M.A."/>
            <person name="Bech P.K."/>
            <person name="Stougaard P."/>
        </authorList>
    </citation>
    <scope>NUCLEOTIDE SEQUENCE [LARGE SCALE GENOMIC DNA]</scope>
    <source>
        <strain evidence="12">S66</strain>
    </source>
</reference>
<dbReference type="Gene3D" id="3.30.450.40">
    <property type="match status" value="1"/>
</dbReference>
<dbReference type="Pfam" id="PF02518">
    <property type="entry name" value="HATPase_c"/>
    <property type="match status" value="1"/>
</dbReference>
<dbReference type="Pfam" id="PF01590">
    <property type="entry name" value="GAF"/>
    <property type="match status" value="1"/>
</dbReference>
<evidence type="ECO:0000259" key="9">
    <source>
        <dbReference type="PROSITE" id="PS50110"/>
    </source>
</evidence>
<dbReference type="SUPFAM" id="SSF52172">
    <property type="entry name" value="CheY-like"/>
    <property type="match status" value="1"/>
</dbReference>
<keyword evidence="6" id="KW-0902">Two-component regulatory system</keyword>
<dbReference type="Proteomes" id="UP000070299">
    <property type="component" value="Unassembled WGS sequence"/>
</dbReference>
<evidence type="ECO:0000313" key="11">
    <source>
        <dbReference type="EMBL" id="KXI28322.1"/>
    </source>
</evidence>
<evidence type="ECO:0000256" key="2">
    <source>
        <dbReference type="ARBA" id="ARBA00012438"/>
    </source>
</evidence>
<dbReference type="GO" id="GO:0000155">
    <property type="term" value="F:phosphorelay sensor kinase activity"/>
    <property type="evidence" value="ECO:0007669"/>
    <property type="project" value="InterPro"/>
</dbReference>
<comment type="catalytic activity">
    <reaction evidence="1">
        <text>ATP + protein L-histidine = ADP + protein N-phospho-L-histidine.</text>
        <dbReference type="EC" id="2.7.13.3"/>
    </reaction>
</comment>
<dbReference type="Pfam" id="PF00512">
    <property type="entry name" value="HisKA"/>
    <property type="match status" value="1"/>
</dbReference>
<keyword evidence="12" id="KW-1185">Reference proteome</keyword>
<dbReference type="STRING" id="1799789.AX660_18305"/>
<dbReference type="InterPro" id="IPR003018">
    <property type="entry name" value="GAF"/>
</dbReference>
<dbReference type="SUPFAM" id="SSF47384">
    <property type="entry name" value="Homodimeric domain of signal transducing histidine kinase"/>
    <property type="match status" value="1"/>
</dbReference>
<dbReference type="PRINTS" id="PR00344">
    <property type="entry name" value="BCTRLSENSOR"/>
</dbReference>
<dbReference type="SUPFAM" id="SSF55874">
    <property type="entry name" value="ATPase domain of HSP90 chaperone/DNA topoisomerase II/histidine kinase"/>
    <property type="match status" value="1"/>
</dbReference>
<evidence type="ECO:0000259" key="8">
    <source>
        <dbReference type="PROSITE" id="PS50109"/>
    </source>
</evidence>
<dbReference type="SMART" id="SM00448">
    <property type="entry name" value="REC"/>
    <property type="match status" value="1"/>
</dbReference>
<keyword evidence="5 11" id="KW-0418">Kinase</keyword>
<dbReference type="InterPro" id="IPR003594">
    <property type="entry name" value="HATPase_dom"/>
</dbReference>
<dbReference type="Gene3D" id="3.30.450.20">
    <property type="entry name" value="PAS domain"/>
    <property type="match status" value="1"/>
</dbReference>
<dbReference type="CDD" id="cd00082">
    <property type="entry name" value="HisKA"/>
    <property type="match status" value="1"/>
</dbReference>
<dbReference type="PANTHER" id="PTHR45339:SF1">
    <property type="entry name" value="HYBRID SIGNAL TRANSDUCTION HISTIDINE KINASE J"/>
    <property type="match status" value="1"/>
</dbReference>
<evidence type="ECO:0000256" key="7">
    <source>
        <dbReference type="PROSITE-ProRule" id="PRU00169"/>
    </source>
</evidence>
<dbReference type="SUPFAM" id="SSF55781">
    <property type="entry name" value="GAF domain-like"/>
    <property type="match status" value="1"/>
</dbReference>
<evidence type="ECO:0000256" key="3">
    <source>
        <dbReference type="ARBA" id="ARBA00022553"/>
    </source>
</evidence>
<dbReference type="InterPro" id="IPR000700">
    <property type="entry name" value="PAS-assoc_C"/>
</dbReference>
<accession>A0A135ZZB6</accession>
<dbReference type="InterPro" id="IPR013655">
    <property type="entry name" value="PAS_fold_3"/>
</dbReference>
<dbReference type="EMBL" id="LSNE01000007">
    <property type="protein sequence ID" value="KXI28322.1"/>
    <property type="molecule type" value="Genomic_DNA"/>
</dbReference>
<dbReference type="PROSITE" id="PS50113">
    <property type="entry name" value="PAC"/>
    <property type="match status" value="1"/>
</dbReference>
<evidence type="ECO:0000256" key="4">
    <source>
        <dbReference type="ARBA" id="ARBA00022679"/>
    </source>
</evidence>
<dbReference type="InterPro" id="IPR035965">
    <property type="entry name" value="PAS-like_dom_sf"/>
</dbReference>
<proteinExistence type="predicted"/>
<feature type="domain" description="PAC" evidence="10">
    <location>
        <begin position="247"/>
        <end position="298"/>
    </location>
</feature>
<dbReference type="Pfam" id="PF00072">
    <property type="entry name" value="Response_reg"/>
    <property type="match status" value="1"/>
</dbReference>
<dbReference type="AlphaFoldDB" id="A0A135ZZB6"/>
<dbReference type="SMART" id="SM00387">
    <property type="entry name" value="HATPase_c"/>
    <property type="match status" value="1"/>
</dbReference>
<dbReference type="PROSITE" id="PS50110">
    <property type="entry name" value="RESPONSE_REGULATORY"/>
    <property type="match status" value="1"/>
</dbReference>
<dbReference type="InterPro" id="IPR004358">
    <property type="entry name" value="Sig_transdc_His_kin-like_C"/>
</dbReference>
<dbReference type="InterPro" id="IPR036097">
    <property type="entry name" value="HisK_dim/P_sf"/>
</dbReference>
<dbReference type="SUPFAM" id="SSF55785">
    <property type="entry name" value="PYP-like sensor domain (PAS domain)"/>
    <property type="match status" value="1"/>
</dbReference>
<feature type="domain" description="Response regulatory" evidence="9">
    <location>
        <begin position="561"/>
        <end position="683"/>
    </location>
</feature>
<evidence type="ECO:0000256" key="6">
    <source>
        <dbReference type="ARBA" id="ARBA00023012"/>
    </source>
</evidence>
<dbReference type="InterPro" id="IPR003661">
    <property type="entry name" value="HisK_dim/P_dom"/>
</dbReference>